<evidence type="ECO:0000259" key="8">
    <source>
        <dbReference type="PROSITE" id="PS51208"/>
    </source>
</evidence>
<dbReference type="EMBL" id="ACQL01000097">
    <property type="protein sequence ID" value="EER46974.1"/>
    <property type="molecule type" value="Genomic_DNA"/>
</dbReference>
<evidence type="ECO:0000256" key="7">
    <source>
        <dbReference type="SAM" id="SignalP"/>
    </source>
</evidence>
<dbReference type="PROSITE" id="PS51208">
    <property type="entry name" value="AUTOTRANSPORTER"/>
    <property type="match status" value="1"/>
</dbReference>
<dbReference type="GO" id="GO:0004252">
    <property type="term" value="F:serine-type endopeptidase activity"/>
    <property type="evidence" value="ECO:0007669"/>
    <property type="project" value="UniProtKB-UniRule"/>
</dbReference>
<evidence type="ECO:0000313" key="9">
    <source>
        <dbReference type="EMBL" id="EER46974.1"/>
    </source>
</evidence>
<comment type="similarity">
    <text evidence="5">Belongs to the peptidase S8 family.</text>
</comment>
<feature type="active site" description="Charge relay system" evidence="5">
    <location>
        <position position="519"/>
    </location>
</feature>
<dbReference type="PROSITE" id="PS51257">
    <property type="entry name" value="PROKAR_LIPOPROTEIN"/>
    <property type="match status" value="1"/>
</dbReference>
<dbReference type="eggNOG" id="COG4625">
    <property type="taxonomic scope" value="Bacteria"/>
</dbReference>
<dbReference type="GO" id="GO:0016485">
    <property type="term" value="P:protein processing"/>
    <property type="evidence" value="ECO:0007669"/>
    <property type="project" value="TreeGrafter"/>
</dbReference>
<keyword evidence="1 5" id="KW-0645">Protease</keyword>
<dbReference type="NCBIfam" id="TIGR02601">
    <property type="entry name" value="autotrns_rpt"/>
    <property type="match status" value="1"/>
</dbReference>
<dbReference type="Gene3D" id="3.40.50.200">
    <property type="entry name" value="Peptidase S8/S53 domain"/>
    <property type="match status" value="1"/>
</dbReference>
<dbReference type="Gene3D" id="2.40.128.130">
    <property type="entry name" value="Autotransporter beta-domain"/>
    <property type="match status" value="1"/>
</dbReference>
<feature type="signal peptide" evidence="7">
    <location>
        <begin position="1"/>
        <end position="19"/>
    </location>
</feature>
<proteinExistence type="inferred from homology"/>
<evidence type="ECO:0000256" key="5">
    <source>
        <dbReference type="PROSITE-ProRule" id="PRU01240"/>
    </source>
</evidence>
<sequence length="1160" mass="127353">MKKAPRYSEVALLSLFATACSGGGGSSHQQPMPATPNNEITPNETLDTTEKANSVTEIFSQTAAELTEKITNPTSQLENNNNKEEFVSSSTMPENPKSESSSPEIEISNPSNEAKVEEEKPSTTPVEISEVIEEVKTEPEISNPSNEAKVEEETQSTTPIEISEVTEEVKTDPEISNPSNEAKVEEEKPSTTPIEISEVTEEVKTEPEISNPSNEVKVEEEKPSITPIEISEVTEEVKTEPEIEVAQENKPVMVTEHIEPMGMYLPKDPTRIFDEAAKFTQNGMIEKLSPLNNVVVNDENLTHKIGVIDVDFSARNDTGKAFQFSNGENRLLLNYDSPRQAKGNKHSHGTMAAGVIALKNEKGYIYGYTADSNNMVSASNQYYEAAYAQGVRIFNNSYGNTPWESRLKEKGGWRYFAQNPIYEMLAKMAAQDSIFVWAAGNDGQSKHSGQNKYATTESHIPVLNDDARRGWITVAAVDWRGQNLMSYSSQIGETAKNWGIATQGEWSLFDNSVSTTGTSFAAPVVTAAVANVWDKFPWMSNHLVTQTILSTANKLGSTEVTTDPNEKVGWGVLNEARALKGPARFDKRLLVKSDNGFVTADFAARNYQDRSRLTWSNDIAGDAGFRKLGTGTLYFSGYNTYSGQTVVENGTLSLSNALINSAVRIEKNGTLRTENDTQAVKIGQSVANNGSFEVYGKGVNIDGDYQADKDARTVIDIDTALLNVKGKADLQNSRILADVVNINEVPTQNEKTRTILKAGSLINYGNFYTVSDHIAPYILVSKVEQQENEVKATYKRNKTANVLRSVGALSRSAENTGENLDKVFDEVAQTPNSKIKSDTLAILTAAPLTAAQTVESLAAEIYASAQNMLLNENRVFSQNIADRAFQNFASENSNVYGAITHQTYRIAQTGYKNAKISGNQTYLGADKQIGDLLVGAALYHSHQKADFEQATGTAKLNQQGGTLYAGYQKNSGYILAQAGMAQAKNEVKRTILLPNETRSLATDVKSRLYSVYTELGYRFALQPLELSPFIGYQLDSIYQKAFDEQKNFGVQADRTKFSLNSYLAGLRATMKLGDLSLNALLSHRITPNAKDAFNFDARYIGAESNIHLQGISPAKNITTAKIGLGYKITENFDLFGEYAIAYPSSGEKWQNVSLGAKYRF</sequence>
<gene>
    <name evidence="9" type="ORF">AM305_09731</name>
</gene>
<evidence type="ECO:0000256" key="3">
    <source>
        <dbReference type="ARBA" id="ARBA00022801"/>
    </source>
</evidence>
<evidence type="ECO:0000256" key="2">
    <source>
        <dbReference type="ARBA" id="ARBA00022729"/>
    </source>
</evidence>
<feature type="compositionally biased region" description="Polar residues" evidence="6">
    <location>
        <begin position="65"/>
        <end position="80"/>
    </location>
</feature>
<keyword evidence="3 5" id="KW-0378">Hydrolase</keyword>
<evidence type="ECO:0000256" key="1">
    <source>
        <dbReference type="ARBA" id="ARBA00022670"/>
    </source>
</evidence>
<dbReference type="SMART" id="SM00869">
    <property type="entry name" value="Autotransporter"/>
    <property type="match status" value="1"/>
</dbReference>
<dbReference type="Pfam" id="PF00082">
    <property type="entry name" value="Peptidase_S8"/>
    <property type="match status" value="1"/>
</dbReference>
<evidence type="ECO:0000256" key="4">
    <source>
        <dbReference type="ARBA" id="ARBA00022825"/>
    </source>
</evidence>
<protein>
    <submittedName>
        <fullName evidence="9">Putative serine protease</fullName>
    </submittedName>
</protein>
<dbReference type="InterPro" id="IPR034061">
    <property type="entry name" value="Peptidases_S8_Autotransporter"/>
</dbReference>
<dbReference type="Proteomes" id="UP000005532">
    <property type="component" value="Unassembled WGS sequence"/>
</dbReference>
<dbReference type="InterPro" id="IPR023828">
    <property type="entry name" value="Peptidase_S8_Ser-AS"/>
</dbReference>
<accession>C5S247</accession>
<dbReference type="eggNOG" id="COG1404">
    <property type="taxonomic scope" value="Bacteria"/>
</dbReference>
<feature type="compositionally biased region" description="Polar residues" evidence="6">
    <location>
        <begin position="27"/>
        <end position="49"/>
    </location>
</feature>
<evidence type="ECO:0000256" key="6">
    <source>
        <dbReference type="SAM" id="MobiDB-lite"/>
    </source>
</evidence>
<dbReference type="SUPFAM" id="SSF103515">
    <property type="entry name" value="Autotransporter"/>
    <property type="match status" value="1"/>
</dbReference>
<dbReference type="OrthoDB" id="5360469at2"/>
<reference evidence="9 10" key="1">
    <citation type="journal article" date="2010" name="Vet. Microbiol.">
        <title>Production of haemolysins by strains of the Actinobacillus minor/porcitonsillarum complex.</title>
        <authorList>
            <person name="Arya G."/>
            <person name="Niven D.F."/>
        </authorList>
    </citation>
    <scope>NUCLEOTIDE SEQUENCE [LARGE SCALE GENOMIC DNA]</scope>
    <source>
        <strain evidence="9 10">NM305</strain>
    </source>
</reference>
<name>C5S247_9PAST</name>
<feature type="compositionally biased region" description="Low complexity" evidence="6">
    <location>
        <begin position="93"/>
        <end position="113"/>
    </location>
</feature>
<dbReference type="InterPro" id="IPR013425">
    <property type="entry name" value="Autotrns_rpt"/>
</dbReference>
<dbReference type="RefSeq" id="WP_005824117.1">
    <property type="nucleotide sequence ID" value="NZ_ACQL01000097.1"/>
</dbReference>
<dbReference type="InterPro" id="IPR000209">
    <property type="entry name" value="Peptidase_S8/S53_dom"/>
</dbReference>
<dbReference type="PANTHER" id="PTHR42884:SF14">
    <property type="entry name" value="NEUROENDOCRINE CONVERTASE 1"/>
    <property type="match status" value="1"/>
</dbReference>
<dbReference type="Pfam" id="PF12951">
    <property type="entry name" value="PATR"/>
    <property type="match status" value="1"/>
</dbReference>
<dbReference type="GO" id="GO:0005886">
    <property type="term" value="C:plasma membrane"/>
    <property type="evidence" value="ECO:0007669"/>
    <property type="project" value="TreeGrafter"/>
</dbReference>
<dbReference type="CDD" id="cd04848">
    <property type="entry name" value="Peptidases_S8_Autotransporter_serine_protease_like"/>
    <property type="match status" value="1"/>
</dbReference>
<dbReference type="PANTHER" id="PTHR42884">
    <property type="entry name" value="PROPROTEIN CONVERTASE SUBTILISIN/KEXIN-RELATED"/>
    <property type="match status" value="1"/>
</dbReference>
<dbReference type="SUPFAM" id="SSF52743">
    <property type="entry name" value="Subtilisin-like"/>
    <property type="match status" value="1"/>
</dbReference>
<dbReference type="InterPro" id="IPR036709">
    <property type="entry name" value="Autotransporte_beta_dom_sf"/>
</dbReference>
<feature type="region of interest" description="Disordered" evidence="6">
    <location>
        <begin position="19"/>
        <end position="49"/>
    </location>
</feature>
<dbReference type="AlphaFoldDB" id="C5S247"/>
<dbReference type="InterPro" id="IPR005546">
    <property type="entry name" value="Autotransporte_beta"/>
</dbReference>
<dbReference type="Pfam" id="PF03797">
    <property type="entry name" value="Autotransporter"/>
    <property type="match status" value="1"/>
</dbReference>
<organism evidence="9 10">
    <name type="scientific">Actinobacillus minor NM305</name>
    <dbReference type="NCBI Taxonomy" id="637911"/>
    <lineage>
        <taxon>Bacteria</taxon>
        <taxon>Pseudomonadati</taxon>
        <taxon>Pseudomonadota</taxon>
        <taxon>Gammaproteobacteria</taxon>
        <taxon>Pasteurellales</taxon>
        <taxon>Pasteurellaceae</taxon>
        <taxon>Actinobacillus</taxon>
    </lineage>
</organism>
<feature type="chain" id="PRO_5002955439" evidence="7">
    <location>
        <begin position="20"/>
        <end position="1160"/>
    </location>
</feature>
<feature type="active site" description="Charge relay system" evidence="5">
    <location>
        <position position="317"/>
    </location>
</feature>
<feature type="region of interest" description="Disordered" evidence="6">
    <location>
        <begin position="65"/>
        <end position="223"/>
    </location>
</feature>
<keyword evidence="2 7" id="KW-0732">Signal</keyword>
<dbReference type="InterPro" id="IPR036852">
    <property type="entry name" value="Peptidase_S8/S53_dom_sf"/>
</dbReference>
<comment type="caution">
    <text evidence="9">The sequence shown here is derived from an EMBL/GenBank/DDBJ whole genome shotgun (WGS) entry which is preliminary data.</text>
</comment>
<evidence type="ECO:0000313" key="10">
    <source>
        <dbReference type="Proteomes" id="UP000005532"/>
    </source>
</evidence>
<keyword evidence="4 5" id="KW-0720">Serine protease</keyword>
<feature type="domain" description="Autotransporter" evidence="8">
    <location>
        <begin position="888"/>
        <end position="1160"/>
    </location>
</feature>
<feature type="active site" description="Charge relay system" evidence="5">
    <location>
        <position position="348"/>
    </location>
</feature>
<dbReference type="PROSITE" id="PS00138">
    <property type="entry name" value="SUBTILASE_SER"/>
    <property type="match status" value="1"/>
</dbReference>
<dbReference type="PROSITE" id="PS51892">
    <property type="entry name" value="SUBTILASE"/>
    <property type="match status" value="1"/>
</dbReference>